<organism evidence="14 15">
    <name type="scientific">Chitinophaga sancti</name>
    <dbReference type="NCBI Taxonomy" id="1004"/>
    <lineage>
        <taxon>Bacteria</taxon>
        <taxon>Pseudomonadati</taxon>
        <taxon>Bacteroidota</taxon>
        <taxon>Chitinophagia</taxon>
        <taxon>Chitinophagales</taxon>
        <taxon>Chitinophagaceae</taxon>
        <taxon>Chitinophaga</taxon>
    </lineage>
</organism>
<dbReference type="InterPro" id="IPR007891">
    <property type="entry name" value="CHASE3"/>
</dbReference>
<dbReference type="InterPro" id="IPR003018">
    <property type="entry name" value="GAF"/>
</dbReference>
<keyword evidence="9" id="KW-0175">Coiled coil</keyword>
<dbReference type="InterPro" id="IPR003661">
    <property type="entry name" value="HisK_dim/P_dom"/>
</dbReference>
<dbReference type="SMART" id="SM00387">
    <property type="entry name" value="HATPase_c"/>
    <property type="match status" value="1"/>
</dbReference>
<evidence type="ECO:0000313" key="14">
    <source>
        <dbReference type="EMBL" id="SFW73320.1"/>
    </source>
</evidence>
<dbReference type="AlphaFoldDB" id="A0A1K1RMD8"/>
<accession>A0A1K1RMD8</accession>
<dbReference type="CDD" id="cd00082">
    <property type="entry name" value="HisKA"/>
    <property type="match status" value="1"/>
</dbReference>
<dbReference type="SMART" id="SM00065">
    <property type="entry name" value="GAF"/>
    <property type="match status" value="1"/>
</dbReference>
<dbReference type="Pfam" id="PF13185">
    <property type="entry name" value="GAF_2"/>
    <property type="match status" value="1"/>
</dbReference>
<dbReference type="PRINTS" id="PR00344">
    <property type="entry name" value="BCTRLSENSOR"/>
</dbReference>
<evidence type="ECO:0000313" key="15">
    <source>
        <dbReference type="Proteomes" id="UP000183788"/>
    </source>
</evidence>
<feature type="domain" description="Histidine kinase" evidence="11">
    <location>
        <begin position="551"/>
        <end position="773"/>
    </location>
</feature>
<dbReference type="CDD" id="cd19410">
    <property type="entry name" value="HK9-like_sensor"/>
    <property type="match status" value="1"/>
</dbReference>
<dbReference type="PROSITE" id="PS50110">
    <property type="entry name" value="RESPONSE_REGULATORY"/>
    <property type="match status" value="3"/>
</dbReference>
<dbReference type="Gene3D" id="3.40.50.2300">
    <property type="match status" value="3"/>
</dbReference>
<dbReference type="Pfam" id="PF00072">
    <property type="entry name" value="Response_reg"/>
    <property type="match status" value="3"/>
</dbReference>
<keyword evidence="7" id="KW-0902">Two-component regulatory system</keyword>
<protein>
    <recommendedName>
        <fullName evidence="3">histidine kinase</fullName>
        <ecNumber evidence="3">2.7.13.3</ecNumber>
    </recommendedName>
</protein>
<dbReference type="PROSITE" id="PS50109">
    <property type="entry name" value="HIS_KIN"/>
    <property type="match status" value="1"/>
</dbReference>
<dbReference type="EC" id="2.7.13.3" evidence="3"/>
<feature type="transmembrane region" description="Helical" evidence="10">
    <location>
        <begin position="26"/>
        <end position="48"/>
    </location>
</feature>
<feature type="modified residue" description="4-aspartylphosphate" evidence="8">
    <location>
        <position position="1144"/>
    </location>
</feature>
<dbReference type="SUPFAM" id="SSF55781">
    <property type="entry name" value="GAF domain-like"/>
    <property type="match status" value="1"/>
</dbReference>
<feature type="modified residue" description="4-aspartylphosphate" evidence="8">
    <location>
        <position position="999"/>
    </location>
</feature>
<feature type="modified residue" description="4-aspartylphosphate" evidence="8">
    <location>
        <position position="877"/>
    </location>
</feature>
<dbReference type="Gene3D" id="3.30.450.40">
    <property type="match status" value="1"/>
</dbReference>
<dbReference type="STRING" id="1004.SAMN05661012_03992"/>
<dbReference type="InterPro" id="IPR004358">
    <property type="entry name" value="Sig_transdc_His_kin-like_C"/>
</dbReference>
<dbReference type="CDD" id="cd16922">
    <property type="entry name" value="HATPase_EvgS-ArcB-TorS-like"/>
    <property type="match status" value="1"/>
</dbReference>
<dbReference type="Pfam" id="PF00512">
    <property type="entry name" value="HisKA"/>
    <property type="match status" value="1"/>
</dbReference>
<dbReference type="Gene3D" id="1.10.287.130">
    <property type="match status" value="1"/>
</dbReference>
<evidence type="ECO:0000256" key="3">
    <source>
        <dbReference type="ARBA" id="ARBA00012438"/>
    </source>
</evidence>
<keyword evidence="10" id="KW-0472">Membrane</keyword>
<proteinExistence type="predicted"/>
<dbReference type="CDD" id="cd06225">
    <property type="entry name" value="HAMP"/>
    <property type="match status" value="1"/>
</dbReference>
<dbReference type="GO" id="GO:0000155">
    <property type="term" value="F:phosphorelay sensor kinase activity"/>
    <property type="evidence" value="ECO:0007669"/>
    <property type="project" value="InterPro"/>
</dbReference>
<dbReference type="InterPro" id="IPR011006">
    <property type="entry name" value="CheY-like_superfamily"/>
</dbReference>
<evidence type="ECO:0000256" key="5">
    <source>
        <dbReference type="ARBA" id="ARBA00022679"/>
    </source>
</evidence>
<evidence type="ECO:0000259" key="11">
    <source>
        <dbReference type="PROSITE" id="PS50109"/>
    </source>
</evidence>
<keyword evidence="4 8" id="KW-0597">Phosphoprotein</keyword>
<comment type="subcellular location">
    <subcellularLocation>
        <location evidence="2">Membrane</location>
    </subcellularLocation>
</comment>
<dbReference type="SUPFAM" id="SSF52172">
    <property type="entry name" value="CheY-like"/>
    <property type="match status" value="3"/>
</dbReference>
<dbReference type="Gene3D" id="3.30.565.10">
    <property type="entry name" value="Histidine kinase-like ATPase, C-terminal domain"/>
    <property type="match status" value="1"/>
</dbReference>
<name>A0A1K1RMD8_9BACT</name>
<sequence length="1218" mass="136896">MALYLRPYTPHNNEWMKTSSTFRRNLLIGFGLSLFLLIISSVASFFSIKNLMDSAALVDHTNQVIMGLENTISYMKDGETGQRGYLLTGNEDFLDPYKGAYDSAIAGLQQVRLQTVDNPPQQTSVEQLRLLIMRRQQLLQRSVEAKKMGRGISYDTLQSGRLIMDDARNIVKTMEARERKLLQDRTDRLNRVSGYTPILIVIAAILALMITSVFYVRVKRDFDVRTGLQHALEAKDREITRRIDIIRNIAEKISAGEYATRVNDEEKDGLGNLSFSLNKMAASLETSFNLLGDKEWLQTGVAGLNNKMVGEKTVETLTAHIIEFLAEYTHSQVGALYVNESNKKLRLSGSYAFVPGADREEIIFGHGLVGQCAASARTILITDVTPENISISYASGEIKPTSIITVPINYEGRIKSVIELASLTPYTTNDVIFLEEVSHNIGLAIITAENRRRLQELLEETQAQSEELQTQHSELENINTELEAQAQKLQASEEELRVQQEELQQANQELEERSRMLEDRNQVIVERNLEIQKKAEELEVSTKYKSEFLANMSHELRTPLNSILLLSRLIAENNEGNLLEDQVESARVIQSSGKGLLNLIDEILDLSKIEAGKMDLEFANVPVHEICTDMESLFAPIAREKNLSFNVNILADAPALIETDKMRLEQILKNLLSNALKFTAKGGVTLQVGLMPDQATYVRFAVRDTGIGIPKDKQAVIFEAFQQADGSTRRKYGGTGLGLSISRELTRLLHGELKLDSEPEHGSEFMVIIPVHPEEEEKESTQEATQEQAEKVWQEAQQPVDKYADFIASAIPDEIPDDRNDITANDKIILIVEDDTSYARILLDFTRKRGYKGIVAVRGDQGLEWALKYKPVAILLDIVLPVQSGWQVMDALKSNPATRHIPVHIVSSMDAKRESLQKGAVDFINKPLALEQMPRIFQQLEEALSKGPKKVLIVEENPKHAQALAYFLENFSVSTEITGNISSSITALQKQDVNCVILDMGVPDQHAYETLETVKNNPGLENLPIIIFTGKNLSRAEENRIRQYADSIVIKTAHSYQRMLDEVALFLHLVEEKGGQKPGRKQLGSLKEVLNGKTVLIADDDVRNIFSLTKALEQHKMKIVSALDGKEAMQQLENNGEIDIVLMDMMMPEMDGYETIRRIRQVPRYRHLPILAVTAKTMIGDREKCIRAGASDYISKPVDIDQLVSLLRVWLYDNSRNA</sequence>
<evidence type="ECO:0000256" key="4">
    <source>
        <dbReference type="ARBA" id="ARBA00022553"/>
    </source>
</evidence>
<keyword evidence="6 14" id="KW-0418">Kinase</keyword>
<dbReference type="SMART" id="SM00304">
    <property type="entry name" value="HAMP"/>
    <property type="match status" value="1"/>
</dbReference>
<comment type="catalytic activity">
    <reaction evidence="1">
        <text>ATP + protein L-histidine = ADP + protein N-phospho-L-histidine.</text>
        <dbReference type="EC" id="2.7.13.3"/>
    </reaction>
</comment>
<keyword evidence="10" id="KW-0812">Transmembrane</keyword>
<evidence type="ECO:0000256" key="1">
    <source>
        <dbReference type="ARBA" id="ARBA00000085"/>
    </source>
</evidence>
<dbReference type="InterPro" id="IPR005467">
    <property type="entry name" value="His_kinase_dom"/>
</dbReference>
<dbReference type="InterPro" id="IPR003660">
    <property type="entry name" value="HAMP_dom"/>
</dbReference>
<dbReference type="FunFam" id="3.30.565.10:FF:000010">
    <property type="entry name" value="Sensor histidine kinase RcsC"/>
    <property type="match status" value="1"/>
</dbReference>
<feature type="domain" description="Response regulatory" evidence="12">
    <location>
        <begin position="1094"/>
        <end position="1211"/>
    </location>
</feature>
<evidence type="ECO:0000256" key="7">
    <source>
        <dbReference type="ARBA" id="ARBA00023012"/>
    </source>
</evidence>
<dbReference type="Pfam" id="PF02518">
    <property type="entry name" value="HATPase_c"/>
    <property type="match status" value="1"/>
</dbReference>
<dbReference type="GO" id="GO:0016020">
    <property type="term" value="C:membrane"/>
    <property type="evidence" value="ECO:0007669"/>
    <property type="project" value="UniProtKB-SubCell"/>
</dbReference>
<evidence type="ECO:0000256" key="9">
    <source>
        <dbReference type="SAM" id="Coils"/>
    </source>
</evidence>
<dbReference type="PANTHER" id="PTHR45339">
    <property type="entry name" value="HYBRID SIGNAL TRANSDUCTION HISTIDINE KINASE J"/>
    <property type="match status" value="1"/>
</dbReference>
<dbReference type="Pfam" id="PF05227">
    <property type="entry name" value="CHASE3"/>
    <property type="match status" value="1"/>
</dbReference>
<evidence type="ECO:0000256" key="2">
    <source>
        <dbReference type="ARBA" id="ARBA00004370"/>
    </source>
</evidence>
<keyword evidence="5" id="KW-0808">Transferase</keyword>
<gene>
    <name evidence="14" type="ORF">SAMN05661012_03992</name>
</gene>
<dbReference type="SUPFAM" id="SSF158472">
    <property type="entry name" value="HAMP domain-like"/>
    <property type="match status" value="1"/>
</dbReference>
<feature type="domain" description="HAMP" evidence="13">
    <location>
        <begin position="237"/>
        <end position="289"/>
    </location>
</feature>
<dbReference type="InterPro" id="IPR003594">
    <property type="entry name" value="HATPase_dom"/>
</dbReference>
<evidence type="ECO:0000256" key="8">
    <source>
        <dbReference type="PROSITE-ProRule" id="PRU00169"/>
    </source>
</evidence>
<dbReference type="RefSeq" id="WP_326980859.1">
    <property type="nucleotide sequence ID" value="NZ_CP139972.1"/>
</dbReference>
<dbReference type="SUPFAM" id="SSF55874">
    <property type="entry name" value="ATPase domain of HSP90 chaperone/DNA topoisomerase II/histidine kinase"/>
    <property type="match status" value="1"/>
</dbReference>
<keyword evidence="10" id="KW-1133">Transmembrane helix</keyword>
<dbReference type="SMART" id="SM00388">
    <property type="entry name" value="HisKA"/>
    <property type="match status" value="1"/>
</dbReference>
<dbReference type="Gene3D" id="1.10.8.500">
    <property type="entry name" value="HAMP domain in histidine kinase"/>
    <property type="match status" value="1"/>
</dbReference>
<evidence type="ECO:0000256" key="6">
    <source>
        <dbReference type="ARBA" id="ARBA00022777"/>
    </source>
</evidence>
<dbReference type="InterPro" id="IPR036097">
    <property type="entry name" value="HisK_dim/P_sf"/>
</dbReference>
<dbReference type="InterPro" id="IPR001789">
    <property type="entry name" value="Sig_transdc_resp-reg_receiver"/>
</dbReference>
<evidence type="ECO:0000259" key="13">
    <source>
        <dbReference type="PROSITE" id="PS50885"/>
    </source>
</evidence>
<evidence type="ECO:0000259" key="12">
    <source>
        <dbReference type="PROSITE" id="PS50110"/>
    </source>
</evidence>
<feature type="domain" description="Response regulatory" evidence="12">
    <location>
        <begin position="828"/>
        <end position="941"/>
    </location>
</feature>
<dbReference type="CDD" id="cd17546">
    <property type="entry name" value="REC_hyHK_CKI1_RcsC-like"/>
    <property type="match status" value="1"/>
</dbReference>
<evidence type="ECO:0000256" key="10">
    <source>
        <dbReference type="SAM" id="Phobius"/>
    </source>
</evidence>
<dbReference type="SUPFAM" id="SSF47384">
    <property type="entry name" value="Homodimeric domain of signal transducing histidine kinase"/>
    <property type="match status" value="1"/>
</dbReference>
<feature type="coiled-coil region" evidence="9">
    <location>
        <begin position="451"/>
        <end position="527"/>
    </location>
</feature>
<dbReference type="PROSITE" id="PS50885">
    <property type="entry name" value="HAMP"/>
    <property type="match status" value="1"/>
</dbReference>
<dbReference type="SMART" id="SM00448">
    <property type="entry name" value="REC"/>
    <property type="match status" value="3"/>
</dbReference>
<feature type="domain" description="Response regulatory" evidence="12">
    <location>
        <begin position="950"/>
        <end position="1066"/>
    </location>
</feature>
<dbReference type="InterPro" id="IPR029016">
    <property type="entry name" value="GAF-like_dom_sf"/>
</dbReference>
<dbReference type="Proteomes" id="UP000183788">
    <property type="component" value="Unassembled WGS sequence"/>
</dbReference>
<reference evidence="14 15" key="1">
    <citation type="submission" date="2016-11" db="EMBL/GenBank/DDBJ databases">
        <authorList>
            <person name="Jaros S."/>
            <person name="Januszkiewicz K."/>
            <person name="Wedrychowicz H."/>
        </authorList>
    </citation>
    <scope>NUCLEOTIDE SEQUENCE [LARGE SCALE GENOMIC DNA]</scope>
    <source>
        <strain evidence="14 15">DSM 784</strain>
    </source>
</reference>
<dbReference type="InterPro" id="IPR036890">
    <property type="entry name" value="HATPase_C_sf"/>
</dbReference>
<dbReference type="PANTHER" id="PTHR45339:SF1">
    <property type="entry name" value="HYBRID SIGNAL TRANSDUCTION HISTIDINE KINASE J"/>
    <property type="match status" value="1"/>
</dbReference>
<feature type="transmembrane region" description="Helical" evidence="10">
    <location>
        <begin position="195"/>
        <end position="216"/>
    </location>
</feature>
<dbReference type="EMBL" id="FPIZ01000013">
    <property type="protein sequence ID" value="SFW73320.1"/>
    <property type="molecule type" value="Genomic_DNA"/>
</dbReference>